<evidence type="ECO:0000256" key="1">
    <source>
        <dbReference type="SAM" id="Phobius"/>
    </source>
</evidence>
<keyword evidence="1" id="KW-1133">Transmembrane helix</keyword>
<dbReference type="EMBL" id="CP015357">
    <property type="protein sequence ID" value="ANS52452.1"/>
    <property type="molecule type" value="Genomic_DNA"/>
</dbReference>
<accession>A0A9W3SJU6</accession>
<keyword evidence="2" id="KW-0614">Plasmid</keyword>
<protein>
    <submittedName>
        <fullName evidence="2">Uncharacterized protein</fullName>
    </submittedName>
</protein>
<geneLocation type="plasmid" evidence="2 3">
    <name>p55166</name>
</geneLocation>
<sequence>MSQPLKKHSLVVGKSGEGMGQSYIWEGENSKLVKAKEYLSPERLQEDSYEVEETFHFFRGFKNACLLAIPTWIAILLIWFL</sequence>
<feature type="transmembrane region" description="Helical" evidence="1">
    <location>
        <begin position="64"/>
        <end position="80"/>
    </location>
</feature>
<name>A0A9W3SJU6_BACTU</name>
<dbReference type="RefSeq" id="WP_065487158.1">
    <property type="nucleotide sequence ID" value="NZ_CP015357.1"/>
</dbReference>
<reference evidence="2 3" key="1">
    <citation type="submission" date="2016-04" db="EMBL/GenBank/DDBJ databases">
        <title>High quality genome of the nematocidal Bacillus thuringiensis MYBT18246.</title>
        <authorList>
            <person name="Hollensteiner J."/>
            <person name="Poehlein A."/>
            <person name="Sproeer C."/>
            <person name="Bunk B."/>
            <person name="Rosenstiel P."/>
            <person name="Schulenburg H."/>
            <person name="Liesegang H."/>
        </authorList>
    </citation>
    <scope>NUCLEOTIDE SEQUENCE [LARGE SCALE GENOMIC DNA]</scope>
    <source>
        <strain evidence="2 3">MYBT18246</strain>
        <plasmid evidence="2 3">p55166</plasmid>
    </source>
</reference>
<proteinExistence type="predicted"/>
<organism evidence="2 3">
    <name type="scientific">Bacillus thuringiensis</name>
    <dbReference type="NCBI Taxonomy" id="1428"/>
    <lineage>
        <taxon>Bacteria</taxon>
        <taxon>Bacillati</taxon>
        <taxon>Bacillota</taxon>
        <taxon>Bacilli</taxon>
        <taxon>Bacillales</taxon>
        <taxon>Bacillaceae</taxon>
        <taxon>Bacillus</taxon>
        <taxon>Bacillus cereus group</taxon>
    </lineage>
</organism>
<dbReference type="Proteomes" id="UP000092743">
    <property type="component" value="Plasmid p55166"/>
</dbReference>
<evidence type="ECO:0000313" key="2">
    <source>
        <dbReference type="EMBL" id="ANS52452.1"/>
    </source>
</evidence>
<keyword evidence="1" id="KW-0812">Transmembrane</keyword>
<gene>
    <name evidence="2" type="ORF">BT246_71620</name>
</gene>
<keyword evidence="1" id="KW-0472">Membrane</keyword>
<evidence type="ECO:0000313" key="3">
    <source>
        <dbReference type="Proteomes" id="UP000092743"/>
    </source>
</evidence>
<dbReference type="AlphaFoldDB" id="A0A9W3SJU6"/>